<keyword evidence="4" id="KW-0501">Molybdenum cofactor biosynthesis</keyword>
<comment type="pathway">
    <text evidence="2">Cofactor biosynthesis; molybdopterin biosynthesis.</text>
</comment>
<name>A0A9X0U6A0_9BACT</name>
<dbReference type="GO" id="GO:0061799">
    <property type="term" value="F:cyclic pyranopterin monophosphate synthase activity"/>
    <property type="evidence" value="ECO:0007669"/>
    <property type="project" value="UniProtKB-EC"/>
</dbReference>
<proteinExistence type="predicted"/>
<evidence type="ECO:0000313" key="9">
    <source>
        <dbReference type="EMBL" id="MBB5329602.1"/>
    </source>
</evidence>
<dbReference type="NCBIfam" id="NF006870">
    <property type="entry name" value="PRK09364.1"/>
    <property type="match status" value="1"/>
</dbReference>
<dbReference type="InterPro" id="IPR050105">
    <property type="entry name" value="MoCo_biosynth_MoaA/MoaC"/>
</dbReference>
<feature type="domain" description="Molybdopterin cofactor biosynthesis C (MoaC)" evidence="8">
    <location>
        <begin position="46"/>
        <end position="177"/>
    </location>
</feature>
<evidence type="ECO:0000256" key="3">
    <source>
        <dbReference type="ARBA" id="ARBA00012575"/>
    </source>
</evidence>
<dbReference type="InterPro" id="IPR036522">
    <property type="entry name" value="MoaC_sf"/>
</dbReference>
<dbReference type="SUPFAM" id="SSF55040">
    <property type="entry name" value="Molybdenum cofactor biosynthesis protein C, MoaC"/>
    <property type="match status" value="1"/>
</dbReference>
<evidence type="ECO:0000313" key="10">
    <source>
        <dbReference type="Proteomes" id="UP000535182"/>
    </source>
</evidence>
<dbReference type="PANTHER" id="PTHR22960:SF29">
    <property type="entry name" value="CYCLIC PYRANOPTERIN MONOPHOSPHATE SYNTHASE"/>
    <property type="match status" value="1"/>
</dbReference>
<dbReference type="AlphaFoldDB" id="A0A9X0U6A0"/>
<evidence type="ECO:0000256" key="2">
    <source>
        <dbReference type="ARBA" id="ARBA00005046"/>
    </source>
</evidence>
<dbReference type="InterPro" id="IPR023045">
    <property type="entry name" value="MoaC"/>
</dbReference>
<comment type="catalytic activity">
    <reaction evidence="1">
        <text>(8S)-3',8-cyclo-7,8-dihydroguanosine 5'-triphosphate = cyclic pyranopterin phosphate + diphosphate</text>
        <dbReference type="Rhea" id="RHEA:49580"/>
        <dbReference type="ChEBI" id="CHEBI:33019"/>
        <dbReference type="ChEBI" id="CHEBI:59648"/>
        <dbReference type="ChEBI" id="CHEBI:131766"/>
        <dbReference type="EC" id="4.6.1.17"/>
    </reaction>
</comment>
<accession>A0A9X0U6A0</accession>
<keyword evidence="5" id="KW-0456">Lyase</keyword>
<dbReference type="PANTHER" id="PTHR22960">
    <property type="entry name" value="MOLYBDOPTERIN COFACTOR SYNTHESIS PROTEIN A"/>
    <property type="match status" value="1"/>
</dbReference>
<comment type="function">
    <text evidence="6">Catalyzes the conversion of (8S)-3',8-cyclo-7,8-dihydroguanosine 5'-triphosphate to cyclic pyranopterin monophosphate (cPMP).</text>
</comment>
<dbReference type="InterPro" id="IPR047594">
    <property type="entry name" value="MoaC_bact/euk"/>
</dbReference>
<dbReference type="Pfam" id="PF01967">
    <property type="entry name" value="MoaC"/>
    <property type="match status" value="1"/>
</dbReference>
<evidence type="ECO:0000256" key="4">
    <source>
        <dbReference type="ARBA" id="ARBA00023150"/>
    </source>
</evidence>
<sequence>MDDVDYTSELLNDDHPEPLGNDADFPPMAPVPLHLSHYDQAGKAHMVDVSEKALTRREAVAAAFVELSDAVLKALPQNPKGNPLEVARFAGIQAAKQTSSLIPMCHQLALSYVDVQAKVVDGGVAIEATAATVAGTGVEMEAMVAASIAALTVYDMTKALDKGIRIREVVLVRKSGGKSGDYRRL</sequence>
<evidence type="ECO:0000256" key="5">
    <source>
        <dbReference type="ARBA" id="ARBA00023239"/>
    </source>
</evidence>
<dbReference type="NCBIfam" id="TIGR00581">
    <property type="entry name" value="moaC"/>
    <property type="match status" value="1"/>
</dbReference>
<dbReference type="CDD" id="cd01420">
    <property type="entry name" value="MoaC_PE"/>
    <property type="match status" value="1"/>
</dbReference>
<protein>
    <recommendedName>
        <fullName evidence="3">cyclic pyranopterin monophosphate synthase</fullName>
        <ecNumber evidence="3">4.6.1.17</ecNumber>
    </recommendedName>
</protein>
<dbReference type="EMBL" id="JACHEB010000007">
    <property type="protein sequence ID" value="MBB5329602.1"/>
    <property type="molecule type" value="Genomic_DNA"/>
</dbReference>
<dbReference type="EC" id="4.6.1.17" evidence="3"/>
<feature type="region of interest" description="Disordered" evidence="7">
    <location>
        <begin position="1"/>
        <end position="22"/>
    </location>
</feature>
<evidence type="ECO:0000256" key="7">
    <source>
        <dbReference type="SAM" id="MobiDB-lite"/>
    </source>
</evidence>
<dbReference type="Proteomes" id="UP000535182">
    <property type="component" value="Unassembled WGS sequence"/>
</dbReference>
<evidence type="ECO:0000259" key="8">
    <source>
        <dbReference type="Pfam" id="PF01967"/>
    </source>
</evidence>
<reference evidence="9 10" key="1">
    <citation type="submission" date="2020-08" db="EMBL/GenBank/DDBJ databases">
        <title>Genomic Encyclopedia of Type Strains, Phase IV (KMG-V): Genome sequencing to study the core and pangenomes of soil and plant-associated prokaryotes.</title>
        <authorList>
            <person name="Whitman W."/>
        </authorList>
    </citation>
    <scope>NUCLEOTIDE SEQUENCE [LARGE SCALE GENOMIC DNA]</scope>
    <source>
        <strain evidence="9 10">X5P2</strain>
    </source>
</reference>
<comment type="caution">
    <text evidence="9">The sequence shown here is derived from an EMBL/GenBank/DDBJ whole genome shotgun (WGS) entry which is preliminary data.</text>
</comment>
<evidence type="ECO:0000256" key="1">
    <source>
        <dbReference type="ARBA" id="ARBA00001637"/>
    </source>
</evidence>
<dbReference type="InterPro" id="IPR002820">
    <property type="entry name" value="Mopterin_CF_biosynth-C_dom"/>
</dbReference>
<dbReference type="GO" id="GO:0006777">
    <property type="term" value="P:Mo-molybdopterin cofactor biosynthetic process"/>
    <property type="evidence" value="ECO:0007669"/>
    <property type="project" value="UniProtKB-KW"/>
</dbReference>
<dbReference type="Gene3D" id="3.30.70.640">
    <property type="entry name" value="Molybdopterin cofactor biosynthesis C (MoaC) domain"/>
    <property type="match status" value="1"/>
</dbReference>
<gene>
    <name evidence="9" type="ORF">HDF14_003224</name>
</gene>
<keyword evidence="10" id="KW-1185">Reference proteome</keyword>
<organism evidence="9 10">
    <name type="scientific">Tunturiibacter gelidiferens</name>
    <dbReference type="NCBI Taxonomy" id="3069689"/>
    <lineage>
        <taxon>Bacteria</taxon>
        <taxon>Pseudomonadati</taxon>
        <taxon>Acidobacteriota</taxon>
        <taxon>Terriglobia</taxon>
        <taxon>Terriglobales</taxon>
        <taxon>Acidobacteriaceae</taxon>
        <taxon>Tunturiibacter</taxon>
    </lineage>
</organism>
<evidence type="ECO:0000256" key="6">
    <source>
        <dbReference type="ARBA" id="ARBA00055087"/>
    </source>
</evidence>